<evidence type="ECO:0000256" key="1">
    <source>
        <dbReference type="ARBA" id="ARBA00008635"/>
    </source>
</evidence>
<sequence>MNIPDTYAYLVRARRDLWLVLESVPDEVISRNLLNGDRFHSIKDLVWHTAEVEDGWIHGDILREPFVQENFPDLQGRAHFDEVPLGELLDYWRAVEQDTQKYLRTLSDDELKRVVTVEDWPPKHQKFVLEGLIWHVLLHEVRHTAQMAALLRTQGIKPPQLDLLFYLPVAE</sequence>
<accession>A0ABP9VFD7</accession>
<comment type="similarity">
    <text evidence="1">Belongs to the DinB family.</text>
</comment>
<dbReference type="EMBL" id="BAABRN010000076">
    <property type="protein sequence ID" value="GAA5503938.1"/>
    <property type="molecule type" value="Genomic_DNA"/>
</dbReference>
<evidence type="ECO:0000313" key="4">
    <source>
        <dbReference type="Proteomes" id="UP001458946"/>
    </source>
</evidence>
<dbReference type="SUPFAM" id="SSF109854">
    <property type="entry name" value="DinB/YfiT-like putative metalloenzymes"/>
    <property type="match status" value="1"/>
</dbReference>
<dbReference type="Proteomes" id="UP001458946">
    <property type="component" value="Unassembled WGS sequence"/>
</dbReference>
<proteinExistence type="inferred from homology"/>
<keyword evidence="2" id="KW-0479">Metal-binding</keyword>
<evidence type="ECO:0000256" key="2">
    <source>
        <dbReference type="ARBA" id="ARBA00022723"/>
    </source>
</evidence>
<keyword evidence="4" id="KW-1185">Reference proteome</keyword>
<gene>
    <name evidence="3" type="ORF">Dxin01_03706</name>
</gene>
<name>A0ABP9VFD7_9DEIO</name>
<dbReference type="PANTHER" id="PTHR37302:SF3">
    <property type="entry name" value="DAMAGE-INDUCIBLE PROTEIN DINB"/>
    <property type="match status" value="1"/>
</dbReference>
<dbReference type="Gene3D" id="1.20.120.450">
    <property type="entry name" value="dinb family like domain"/>
    <property type="match status" value="1"/>
</dbReference>
<reference evidence="3 4" key="1">
    <citation type="submission" date="2024-02" db="EMBL/GenBank/DDBJ databases">
        <title>Deinococcus xinjiangensis NBRC 107630.</title>
        <authorList>
            <person name="Ichikawa N."/>
            <person name="Katano-Makiyama Y."/>
            <person name="Hidaka K."/>
        </authorList>
    </citation>
    <scope>NUCLEOTIDE SEQUENCE [LARGE SCALE GENOMIC DNA]</scope>
    <source>
        <strain evidence="3 4">NBRC 107630</strain>
    </source>
</reference>
<evidence type="ECO:0008006" key="5">
    <source>
        <dbReference type="Google" id="ProtNLM"/>
    </source>
</evidence>
<dbReference type="InterPro" id="IPR007837">
    <property type="entry name" value="DinB"/>
</dbReference>
<dbReference type="RefSeq" id="WP_353543904.1">
    <property type="nucleotide sequence ID" value="NZ_BAABRN010000076.1"/>
</dbReference>
<dbReference type="Pfam" id="PF05163">
    <property type="entry name" value="DinB"/>
    <property type="match status" value="1"/>
</dbReference>
<comment type="caution">
    <text evidence="3">The sequence shown here is derived from an EMBL/GenBank/DDBJ whole genome shotgun (WGS) entry which is preliminary data.</text>
</comment>
<dbReference type="InterPro" id="IPR034660">
    <property type="entry name" value="DinB/YfiT-like"/>
</dbReference>
<dbReference type="PANTHER" id="PTHR37302">
    <property type="entry name" value="SLR1116 PROTEIN"/>
    <property type="match status" value="1"/>
</dbReference>
<organism evidence="3 4">
    <name type="scientific">Deinococcus xinjiangensis</name>
    <dbReference type="NCBI Taxonomy" id="457454"/>
    <lineage>
        <taxon>Bacteria</taxon>
        <taxon>Thermotogati</taxon>
        <taxon>Deinococcota</taxon>
        <taxon>Deinococci</taxon>
        <taxon>Deinococcales</taxon>
        <taxon>Deinococcaceae</taxon>
        <taxon>Deinococcus</taxon>
    </lineage>
</organism>
<protein>
    <recommendedName>
        <fullName evidence="5">DinB family protein</fullName>
    </recommendedName>
</protein>
<evidence type="ECO:0000313" key="3">
    <source>
        <dbReference type="EMBL" id="GAA5503938.1"/>
    </source>
</evidence>